<dbReference type="Proteomes" id="UP000243975">
    <property type="component" value="Unassembled WGS sequence"/>
</dbReference>
<protein>
    <submittedName>
        <fullName evidence="2">Uncharacterized protein</fullName>
    </submittedName>
</protein>
<organism evidence="2 3">
    <name type="scientific">Cynara cardunculus var. scolymus</name>
    <name type="common">Globe artichoke</name>
    <name type="synonym">Cynara scolymus</name>
    <dbReference type="NCBI Taxonomy" id="59895"/>
    <lineage>
        <taxon>Eukaryota</taxon>
        <taxon>Viridiplantae</taxon>
        <taxon>Streptophyta</taxon>
        <taxon>Embryophyta</taxon>
        <taxon>Tracheophyta</taxon>
        <taxon>Spermatophyta</taxon>
        <taxon>Magnoliopsida</taxon>
        <taxon>eudicotyledons</taxon>
        <taxon>Gunneridae</taxon>
        <taxon>Pentapetalae</taxon>
        <taxon>asterids</taxon>
        <taxon>campanulids</taxon>
        <taxon>Asterales</taxon>
        <taxon>Asteraceae</taxon>
        <taxon>Carduoideae</taxon>
        <taxon>Cardueae</taxon>
        <taxon>Carduinae</taxon>
        <taxon>Cynara</taxon>
    </lineage>
</organism>
<reference evidence="2 3" key="1">
    <citation type="journal article" date="2016" name="Sci. Rep.">
        <title>The genome sequence of the outbreeding globe artichoke constructed de novo incorporating a phase-aware low-pass sequencing strategy of F1 progeny.</title>
        <authorList>
            <person name="Scaglione D."/>
            <person name="Reyes-Chin-Wo S."/>
            <person name="Acquadro A."/>
            <person name="Froenicke L."/>
            <person name="Portis E."/>
            <person name="Beitel C."/>
            <person name="Tirone M."/>
            <person name="Mauro R."/>
            <person name="Lo Monaco A."/>
            <person name="Mauromicale G."/>
            <person name="Faccioli P."/>
            <person name="Cattivelli L."/>
            <person name="Rieseberg L."/>
            <person name="Michelmore R."/>
            <person name="Lanteri S."/>
        </authorList>
    </citation>
    <scope>NUCLEOTIDE SEQUENCE [LARGE SCALE GENOMIC DNA]</scope>
    <source>
        <strain evidence="2">2C</strain>
    </source>
</reference>
<dbReference type="AlphaFoldDB" id="A0A118K0V7"/>
<evidence type="ECO:0000313" key="3">
    <source>
        <dbReference type="Proteomes" id="UP000243975"/>
    </source>
</evidence>
<proteinExistence type="predicted"/>
<gene>
    <name evidence="2" type="ORF">Ccrd_020225</name>
</gene>
<dbReference type="EMBL" id="LEKV01003073">
    <property type="protein sequence ID" value="KVI01500.1"/>
    <property type="molecule type" value="Genomic_DNA"/>
</dbReference>
<dbReference type="Gramene" id="KVI01500">
    <property type="protein sequence ID" value="KVI01500"/>
    <property type="gene ID" value="Ccrd_020225"/>
</dbReference>
<sequence>MKRQEDEETRMRIALDRFALGRGERAMSHWELFVKNFTTSSNLNLDQLRLFGLRWREFLNSYCKNSILTDRRYLLRIRILWQYKLPHELTDPSLHPHILYSFLFFLFVFPFPLSTYHQHVIVLHLDFDIAGFQTRHVHDEDVGVEILLHISRSCSHCPCIPDVSASRTGGAWLVAVAVIGGFKDVMEVAEERSVESHQTDIHFELLIFLRISSELKVKKEAFQWWIYRGEEAGEEVGSGKRNEDVLLLQPLHILALISAVSLPLNTNNTDTAYVFVPLSPVLSSLSSVVPALSSALPASSSSFITQQVNHRRLLSHGLMLCKNYGGFGYSKRLLFVKFLTTSSNLNLDQLRLFGLRWRKFLNSYCKNSILTDRRYLLRVRILWQYKLPHDLTDPSLHPHILYSFLLFLFVFPFPLSTYHQHVIVLHLDFDIAGFQTRHVHDEDVRVEILFHISRSCSHCSCIPDVSASRTGGA</sequence>
<accession>A0A118K0V7</accession>
<keyword evidence="1" id="KW-0812">Transmembrane</keyword>
<keyword evidence="3" id="KW-1185">Reference proteome</keyword>
<name>A0A118K0V7_CYNCS</name>
<evidence type="ECO:0000313" key="2">
    <source>
        <dbReference type="EMBL" id="KVI01500.1"/>
    </source>
</evidence>
<keyword evidence="1" id="KW-1133">Transmembrane helix</keyword>
<comment type="caution">
    <text evidence="2">The sequence shown here is derived from an EMBL/GenBank/DDBJ whole genome shotgun (WGS) entry which is preliminary data.</text>
</comment>
<evidence type="ECO:0000256" key="1">
    <source>
        <dbReference type="SAM" id="Phobius"/>
    </source>
</evidence>
<feature type="transmembrane region" description="Helical" evidence="1">
    <location>
        <begin position="98"/>
        <end position="116"/>
    </location>
</feature>
<keyword evidence="1" id="KW-0472">Membrane</keyword>